<dbReference type="InterPro" id="IPR029052">
    <property type="entry name" value="Metallo-depent_PP-like"/>
</dbReference>
<organism evidence="2 3">
    <name type="scientific">Kordia aestuariivivens</name>
    <dbReference type="NCBI Taxonomy" id="2759037"/>
    <lineage>
        <taxon>Bacteria</taxon>
        <taxon>Pseudomonadati</taxon>
        <taxon>Bacteroidota</taxon>
        <taxon>Flavobacteriia</taxon>
        <taxon>Flavobacteriales</taxon>
        <taxon>Flavobacteriaceae</taxon>
        <taxon>Kordia</taxon>
    </lineage>
</organism>
<dbReference type="PANTHER" id="PTHR42850">
    <property type="entry name" value="METALLOPHOSPHOESTERASE"/>
    <property type="match status" value="1"/>
</dbReference>
<feature type="domain" description="Calcineurin-like phosphoesterase" evidence="1">
    <location>
        <begin position="1"/>
        <end position="151"/>
    </location>
</feature>
<name>A0ABR7Q6J6_9FLAO</name>
<reference evidence="2 3" key="1">
    <citation type="submission" date="2020-07" db="EMBL/GenBank/DDBJ databases">
        <title>Description of Kordia aestuariivivens sp. nov., isolated from a tidal flat.</title>
        <authorList>
            <person name="Park S."/>
            <person name="Yoon J.-H."/>
        </authorList>
    </citation>
    <scope>NUCLEOTIDE SEQUENCE [LARGE SCALE GENOMIC DNA]</scope>
    <source>
        <strain evidence="2 3">YSTF-M3</strain>
    </source>
</reference>
<protein>
    <submittedName>
        <fullName evidence="2">Serine/threonine protein phosphatase</fullName>
    </submittedName>
</protein>
<accession>A0ABR7Q6J6</accession>
<evidence type="ECO:0000259" key="1">
    <source>
        <dbReference type="Pfam" id="PF00149"/>
    </source>
</evidence>
<comment type="caution">
    <text evidence="2">The sequence shown here is derived from an EMBL/GenBank/DDBJ whole genome shotgun (WGS) entry which is preliminary data.</text>
</comment>
<sequence>MRTLAIGDIHGGFKALIQVMKRANVTTDDTLIFMGDYVDGWSESAELVEFLIQLNTKQKCVFIRGNHDVWCHDWLIDGHINDVWYMHGGKETLESYERITFDKQQHLEFYENLENYHIDAQNRLFLHAGFTSMHGVTKEHYPKNFYFDRTLLESAVLAEQVGIENLSNARYEPARFQHYKEIYIGHTPTINYDCDVPMKAYNLWNVDTGAAFTGKLSILDIDTKEFWQSDPLPELYPDEKGRNKKRVIH</sequence>
<dbReference type="SUPFAM" id="SSF56300">
    <property type="entry name" value="Metallo-dependent phosphatases"/>
    <property type="match status" value="1"/>
</dbReference>
<dbReference type="Proteomes" id="UP000619238">
    <property type="component" value="Unassembled WGS sequence"/>
</dbReference>
<evidence type="ECO:0000313" key="2">
    <source>
        <dbReference type="EMBL" id="MBC8754158.1"/>
    </source>
</evidence>
<dbReference type="Pfam" id="PF00149">
    <property type="entry name" value="Metallophos"/>
    <property type="match status" value="1"/>
</dbReference>
<dbReference type="EMBL" id="JACGWS010000003">
    <property type="protein sequence ID" value="MBC8754158.1"/>
    <property type="molecule type" value="Genomic_DNA"/>
</dbReference>
<keyword evidence="3" id="KW-1185">Reference proteome</keyword>
<dbReference type="InterPro" id="IPR004843">
    <property type="entry name" value="Calcineurin-like_PHP"/>
</dbReference>
<dbReference type="PRINTS" id="PR00114">
    <property type="entry name" value="STPHPHTASE"/>
</dbReference>
<dbReference type="PANTHER" id="PTHR42850:SF4">
    <property type="entry name" value="ZINC-DEPENDENT ENDOPOLYPHOSPHATASE"/>
    <property type="match status" value="1"/>
</dbReference>
<dbReference type="Gene3D" id="3.60.21.10">
    <property type="match status" value="1"/>
</dbReference>
<evidence type="ECO:0000313" key="3">
    <source>
        <dbReference type="Proteomes" id="UP000619238"/>
    </source>
</evidence>
<gene>
    <name evidence="2" type="ORF">H2O64_05710</name>
</gene>
<proteinExistence type="predicted"/>
<dbReference type="InterPro" id="IPR050126">
    <property type="entry name" value="Ap4A_hydrolase"/>
</dbReference>
<dbReference type="RefSeq" id="WP_187561210.1">
    <property type="nucleotide sequence ID" value="NZ_JACGWS010000003.1"/>
</dbReference>
<dbReference type="InterPro" id="IPR006186">
    <property type="entry name" value="Ser/Thr-sp_prot-phosphatase"/>
</dbReference>